<evidence type="ECO:0000259" key="8">
    <source>
        <dbReference type="SMART" id="SM00848"/>
    </source>
</evidence>
<dbReference type="Proteomes" id="UP001153709">
    <property type="component" value="Chromosome 4"/>
</dbReference>
<keyword evidence="5" id="KW-0865">Zymogen</keyword>
<dbReference type="PROSITE" id="PS00139">
    <property type="entry name" value="THIOL_PROTEASE_CYS"/>
    <property type="match status" value="1"/>
</dbReference>
<dbReference type="OrthoDB" id="387093at2759"/>
<dbReference type="InterPro" id="IPR000668">
    <property type="entry name" value="Peptidase_C1A_C"/>
</dbReference>
<dbReference type="EMBL" id="OU898279">
    <property type="protein sequence ID" value="CAG9833880.1"/>
    <property type="molecule type" value="Genomic_DNA"/>
</dbReference>
<dbReference type="SUPFAM" id="SSF54001">
    <property type="entry name" value="Cysteine proteinases"/>
    <property type="match status" value="1"/>
</dbReference>
<evidence type="ECO:0000256" key="3">
    <source>
        <dbReference type="ARBA" id="ARBA00022801"/>
    </source>
</evidence>
<dbReference type="InterPro" id="IPR038765">
    <property type="entry name" value="Papain-like_cys_pep_sf"/>
</dbReference>
<sequence length="325" mass="36083">MVQQSRWKKIRMKLFILAAALIVATSANLSAFEKWTSFKATHNKSYNVIEDKLRFAVFQENLKKIDEHNAKYESGEETYYLAVNKFADWSSAEFQAMLDSQMANKPKQTFIGKHEVDPNFQAAEEVDWRQNAVLGVKDQGNCGSCWAFSTTGSLEGQLAIHKNQRVPLSEQELVDCDTVNAGCNGGLMTDAFNYVKRHGLSSETQYQYTARDGSCKNVQNKQLSSISGYVELSETESALASALASVGPVSIAVDADTWQFYGGGVFNNRNCGTSLNHGVLAVGYTKEVFIVKNSWGTSWGEQGYIRISRGHNLCGLNLMNSYPKL</sequence>
<evidence type="ECO:0000256" key="4">
    <source>
        <dbReference type="ARBA" id="ARBA00022807"/>
    </source>
</evidence>
<organism evidence="9 10">
    <name type="scientific">Diabrotica balteata</name>
    <name type="common">Banded cucumber beetle</name>
    <dbReference type="NCBI Taxonomy" id="107213"/>
    <lineage>
        <taxon>Eukaryota</taxon>
        <taxon>Metazoa</taxon>
        <taxon>Ecdysozoa</taxon>
        <taxon>Arthropoda</taxon>
        <taxon>Hexapoda</taxon>
        <taxon>Insecta</taxon>
        <taxon>Pterygota</taxon>
        <taxon>Neoptera</taxon>
        <taxon>Endopterygota</taxon>
        <taxon>Coleoptera</taxon>
        <taxon>Polyphaga</taxon>
        <taxon>Cucujiformia</taxon>
        <taxon>Chrysomeloidea</taxon>
        <taxon>Chrysomelidae</taxon>
        <taxon>Galerucinae</taxon>
        <taxon>Diabroticina</taxon>
        <taxon>Diabroticites</taxon>
        <taxon>Diabrotica</taxon>
    </lineage>
</organism>
<dbReference type="Pfam" id="PF08246">
    <property type="entry name" value="Inhibitor_I29"/>
    <property type="match status" value="1"/>
</dbReference>
<dbReference type="SMART" id="SM00848">
    <property type="entry name" value="Inhibitor_I29"/>
    <property type="match status" value="1"/>
</dbReference>
<proteinExistence type="inferred from homology"/>
<dbReference type="Gene3D" id="3.90.70.10">
    <property type="entry name" value="Cysteine proteinases"/>
    <property type="match status" value="1"/>
</dbReference>
<evidence type="ECO:0000256" key="1">
    <source>
        <dbReference type="ARBA" id="ARBA00008455"/>
    </source>
</evidence>
<dbReference type="SMART" id="SM00645">
    <property type="entry name" value="Pept_C1"/>
    <property type="match status" value="1"/>
</dbReference>
<name>A0A9N9SWW6_DIABA</name>
<dbReference type="InterPro" id="IPR039417">
    <property type="entry name" value="Peptidase_C1A_papain-like"/>
</dbReference>
<dbReference type="GO" id="GO:0008234">
    <property type="term" value="F:cysteine-type peptidase activity"/>
    <property type="evidence" value="ECO:0007669"/>
    <property type="project" value="UniProtKB-KW"/>
</dbReference>
<comment type="similarity">
    <text evidence="1">Belongs to the peptidase C1 family.</text>
</comment>
<keyword evidence="4" id="KW-0788">Thiol protease</keyword>
<evidence type="ECO:0000256" key="6">
    <source>
        <dbReference type="ARBA" id="ARBA00023157"/>
    </source>
</evidence>
<feature type="domain" description="Cathepsin propeptide inhibitor" evidence="8">
    <location>
        <begin position="35"/>
        <end position="94"/>
    </location>
</feature>
<dbReference type="AlphaFoldDB" id="A0A9N9SWW6"/>
<evidence type="ECO:0000256" key="5">
    <source>
        <dbReference type="ARBA" id="ARBA00023145"/>
    </source>
</evidence>
<gene>
    <name evidence="9" type="ORF">DIABBA_LOCUS7242</name>
</gene>
<keyword evidence="6" id="KW-1015">Disulfide bond</keyword>
<dbReference type="FunFam" id="3.90.70.10:FF:000006">
    <property type="entry name" value="Cathepsin S"/>
    <property type="match status" value="1"/>
</dbReference>
<keyword evidence="3" id="KW-0378">Hydrolase</keyword>
<dbReference type="InterPro" id="IPR000169">
    <property type="entry name" value="Pept_cys_AS"/>
</dbReference>
<feature type="domain" description="Peptidase C1A papain C-terminal" evidence="7">
    <location>
        <begin position="122"/>
        <end position="324"/>
    </location>
</feature>
<keyword evidence="10" id="KW-1185">Reference proteome</keyword>
<dbReference type="PRINTS" id="PR00705">
    <property type="entry name" value="PAPAIN"/>
</dbReference>
<evidence type="ECO:0000313" key="10">
    <source>
        <dbReference type="Proteomes" id="UP001153709"/>
    </source>
</evidence>
<evidence type="ECO:0000313" key="9">
    <source>
        <dbReference type="EMBL" id="CAG9833880.1"/>
    </source>
</evidence>
<dbReference type="CDD" id="cd02248">
    <property type="entry name" value="Peptidase_C1A"/>
    <property type="match status" value="1"/>
</dbReference>
<evidence type="ECO:0000259" key="7">
    <source>
        <dbReference type="SMART" id="SM00645"/>
    </source>
</evidence>
<dbReference type="InterPro" id="IPR013128">
    <property type="entry name" value="Peptidase_C1A"/>
</dbReference>
<accession>A0A9N9SWW6</accession>
<dbReference type="GO" id="GO:0006508">
    <property type="term" value="P:proteolysis"/>
    <property type="evidence" value="ECO:0007669"/>
    <property type="project" value="UniProtKB-KW"/>
</dbReference>
<dbReference type="Pfam" id="PF00112">
    <property type="entry name" value="Peptidase_C1"/>
    <property type="match status" value="1"/>
</dbReference>
<reference evidence="9" key="1">
    <citation type="submission" date="2022-01" db="EMBL/GenBank/DDBJ databases">
        <authorList>
            <person name="King R."/>
        </authorList>
    </citation>
    <scope>NUCLEOTIDE SEQUENCE</scope>
</reference>
<dbReference type="PANTHER" id="PTHR12411">
    <property type="entry name" value="CYSTEINE PROTEASE FAMILY C1-RELATED"/>
    <property type="match status" value="1"/>
</dbReference>
<evidence type="ECO:0000256" key="2">
    <source>
        <dbReference type="ARBA" id="ARBA00022670"/>
    </source>
</evidence>
<dbReference type="InterPro" id="IPR013201">
    <property type="entry name" value="Prot_inhib_I29"/>
</dbReference>
<protein>
    <submittedName>
        <fullName evidence="9">Uncharacterized protein</fullName>
    </submittedName>
</protein>
<keyword evidence="2" id="KW-0645">Protease</keyword>